<keyword evidence="1" id="KW-0812">Transmembrane</keyword>
<keyword evidence="1" id="KW-0472">Membrane</keyword>
<dbReference type="PANTHER" id="PTHR35394:SF5">
    <property type="entry name" value="DUF3176 DOMAIN-CONTAINING PROTEIN"/>
    <property type="match status" value="1"/>
</dbReference>
<gene>
    <name evidence="2" type="ORF">ETB97_007794</name>
</gene>
<feature type="transmembrane region" description="Helical" evidence="1">
    <location>
        <begin position="115"/>
        <end position="135"/>
    </location>
</feature>
<dbReference type="AlphaFoldDB" id="A0A8H6E1T3"/>
<dbReference type="PANTHER" id="PTHR35394">
    <property type="entry name" value="DUF3176 DOMAIN-CONTAINING PROTEIN"/>
    <property type="match status" value="1"/>
</dbReference>
<evidence type="ECO:0000256" key="1">
    <source>
        <dbReference type="SAM" id="Phobius"/>
    </source>
</evidence>
<evidence type="ECO:0000313" key="2">
    <source>
        <dbReference type="EMBL" id="KAF5856184.1"/>
    </source>
</evidence>
<sequence length="318" mass="34301">MSLSPNKTRHQAENEQLMPVGISSHQSHRAQMDASKQAMQTSSAQIDPPANEGIYSMAVTQTKPSFVARVLDYWVWEVTSCVGALVALFAIIGVLLEYNGKSIPDWPYGITVNSVLSWIVQVFNACVLGAVSKCISQFKWIHLSKADRPLSDIDHYDSASRGPLGSITFIWRSKLRQLACLGALITILAVCVGPFTQQMVRVVNHRVTTDIPASTARAQSYLESGSFTMTKQGGSQGPSSGMLATIYVSMFTNSNSSEYASTAPYTSVPPACPTGECEIPPFQSVACPEEMTLCTHSLPTGLQLVTGYPSSCSGEGPY</sequence>
<organism evidence="2 3">
    <name type="scientific">Petromyces alliaceus</name>
    <name type="common">Aspergillus alliaceus</name>
    <dbReference type="NCBI Taxonomy" id="209559"/>
    <lineage>
        <taxon>Eukaryota</taxon>
        <taxon>Fungi</taxon>
        <taxon>Dikarya</taxon>
        <taxon>Ascomycota</taxon>
        <taxon>Pezizomycotina</taxon>
        <taxon>Eurotiomycetes</taxon>
        <taxon>Eurotiomycetidae</taxon>
        <taxon>Eurotiales</taxon>
        <taxon>Aspergillaceae</taxon>
        <taxon>Aspergillus</taxon>
        <taxon>Aspergillus subgen. Circumdati</taxon>
    </lineage>
</organism>
<proteinExistence type="predicted"/>
<dbReference type="EMBL" id="SPNV01000340">
    <property type="protein sequence ID" value="KAF5856184.1"/>
    <property type="molecule type" value="Genomic_DNA"/>
</dbReference>
<keyword evidence="3" id="KW-1185">Reference proteome</keyword>
<dbReference type="InterPro" id="IPR021514">
    <property type="entry name" value="DUF3176"/>
</dbReference>
<name>A0A8H6E1T3_PETAA</name>
<accession>A0A8H6E1T3</accession>
<evidence type="ECO:0000313" key="3">
    <source>
        <dbReference type="Proteomes" id="UP000541154"/>
    </source>
</evidence>
<feature type="transmembrane region" description="Helical" evidence="1">
    <location>
        <begin position="73"/>
        <end position="95"/>
    </location>
</feature>
<reference evidence="2 3" key="1">
    <citation type="submission" date="2019-04" db="EMBL/GenBank/DDBJ databases">
        <title>Aspergillus burnettii sp. nov., novel species from soil in southeast Queensland.</title>
        <authorList>
            <person name="Gilchrist C.L.M."/>
            <person name="Pitt J.I."/>
            <person name="Lange L."/>
            <person name="Lacey H.J."/>
            <person name="Vuong D."/>
            <person name="Midgley D.J."/>
            <person name="Greenfield P."/>
            <person name="Bradbury M."/>
            <person name="Lacey E."/>
            <person name="Busk P.K."/>
            <person name="Pilgaard B."/>
            <person name="Chooi Y.H."/>
            <person name="Piggott A.M."/>
        </authorList>
    </citation>
    <scope>NUCLEOTIDE SEQUENCE [LARGE SCALE GENOMIC DNA]</scope>
    <source>
        <strain evidence="2 3">FRR 5400</strain>
    </source>
</reference>
<keyword evidence="1" id="KW-1133">Transmembrane helix</keyword>
<comment type="caution">
    <text evidence="2">The sequence shown here is derived from an EMBL/GenBank/DDBJ whole genome shotgun (WGS) entry which is preliminary data.</text>
</comment>
<feature type="transmembrane region" description="Helical" evidence="1">
    <location>
        <begin position="178"/>
        <end position="196"/>
    </location>
</feature>
<dbReference type="Pfam" id="PF11374">
    <property type="entry name" value="DUF3176"/>
    <property type="match status" value="1"/>
</dbReference>
<dbReference type="Proteomes" id="UP000541154">
    <property type="component" value="Unassembled WGS sequence"/>
</dbReference>
<protein>
    <submittedName>
        <fullName evidence="2">Uncharacterized protein</fullName>
    </submittedName>
</protein>